<proteinExistence type="predicted"/>
<organism evidence="2 3">
    <name type="scientific">Enterobacter cloacae</name>
    <dbReference type="NCBI Taxonomy" id="550"/>
    <lineage>
        <taxon>Bacteria</taxon>
        <taxon>Pseudomonadati</taxon>
        <taxon>Pseudomonadota</taxon>
        <taxon>Gammaproteobacteria</taxon>
        <taxon>Enterobacterales</taxon>
        <taxon>Enterobacteriaceae</taxon>
        <taxon>Enterobacter</taxon>
        <taxon>Enterobacter cloacae complex</taxon>
    </lineage>
</organism>
<evidence type="ECO:0000313" key="2">
    <source>
        <dbReference type="EMBL" id="RAZ70427.1"/>
    </source>
</evidence>
<dbReference type="Pfam" id="PF19419">
    <property type="entry name" value="DUF5983"/>
    <property type="match status" value="1"/>
</dbReference>
<comment type="caution">
    <text evidence="2">The sequence shown here is derived from an EMBL/GenBank/DDBJ whole genome shotgun (WGS) entry which is preliminary data.</text>
</comment>
<reference evidence="2 3" key="1">
    <citation type="submission" date="2018-06" db="EMBL/GenBank/DDBJ databases">
        <title>ACT-28, a chromosomally-encoded AmpC with carbapenemase activity from Enterobacter kobei.</title>
        <authorList>
            <person name="Jousset A.B."/>
            <person name="Oueslati S."/>
            <person name="Bernabeu S."/>
            <person name="Takissian J."/>
            <person name="Creton E."/>
            <person name="Vogel A."/>
            <person name="Cotellon G."/>
            <person name="Bonnin R.A."/>
            <person name="Dortet L."/>
            <person name="Naas T."/>
        </authorList>
    </citation>
    <scope>NUCLEOTIDE SEQUENCE [LARGE SCALE GENOMIC DNA]</scope>
    <source>
        <strain evidence="2 3">99B3</strain>
    </source>
</reference>
<gene>
    <name evidence="2" type="ORF">DP202_06850</name>
</gene>
<dbReference type="Proteomes" id="UP000251576">
    <property type="component" value="Unassembled WGS sequence"/>
</dbReference>
<dbReference type="EMBL" id="QMDH01000009">
    <property type="protein sequence ID" value="RAZ70427.1"/>
    <property type="molecule type" value="Genomic_DNA"/>
</dbReference>
<evidence type="ECO:0000259" key="1">
    <source>
        <dbReference type="Pfam" id="PF19419"/>
    </source>
</evidence>
<sequence>MIQKINPFARGYYGFEIRRVAVISYDDRHPQIFVPLHPSQRHLPDNQVALHAGIFNEEYALVTDDQVVAEELDATCGGSGTILAVFHSIYGKNVEGSLIHIGDSQTRESAQEVVRTLAFETGFYSRCWEISTVHITEDAGRFLFELADIATPTALLFVAFRIPYSPAIGIKLIATPWTDTNLQQVEGLTATELRAEHRAKGVPEELADLLHLAGQADVRMLILDADASILEGLSVIEERA</sequence>
<name>A0A330GHR6_ENTCL</name>
<evidence type="ECO:0000313" key="3">
    <source>
        <dbReference type="Proteomes" id="UP000251576"/>
    </source>
</evidence>
<dbReference type="AlphaFoldDB" id="A0A330GHR6"/>
<dbReference type="InterPro" id="IPR046025">
    <property type="entry name" value="DUF5983"/>
</dbReference>
<accession>A0A330GHR6</accession>
<feature type="domain" description="DUF5983" evidence="1">
    <location>
        <begin position="127"/>
        <end position="237"/>
    </location>
</feature>
<dbReference type="RefSeq" id="WP_023098630.1">
    <property type="nucleotide sequence ID" value="NZ_CABMNQ010000009.1"/>
</dbReference>
<protein>
    <submittedName>
        <fullName evidence="2">ABC transporter substrate-binding protein</fullName>
    </submittedName>
</protein>